<dbReference type="PANTHER" id="PTHR46696:SF6">
    <property type="entry name" value="P450, PUTATIVE (EUROFUNG)-RELATED"/>
    <property type="match status" value="1"/>
</dbReference>
<dbReference type="EMBL" id="LAZR01000006">
    <property type="protein sequence ID" value="KKO09878.1"/>
    <property type="molecule type" value="Genomic_DNA"/>
</dbReference>
<organism evidence="7">
    <name type="scientific">marine sediment metagenome</name>
    <dbReference type="NCBI Taxonomy" id="412755"/>
    <lineage>
        <taxon>unclassified sequences</taxon>
        <taxon>metagenomes</taxon>
        <taxon>ecological metagenomes</taxon>
    </lineage>
</organism>
<evidence type="ECO:0000313" key="7">
    <source>
        <dbReference type="EMBL" id="KKO09878.1"/>
    </source>
</evidence>
<dbReference type="InterPro" id="IPR036396">
    <property type="entry name" value="Cyt_P450_sf"/>
</dbReference>
<evidence type="ECO:0008006" key="8">
    <source>
        <dbReference type="Google" id="ProtNLM"/>
    </source>
</evidence>
<keyword evidence="3" id="KW-0479">Metal-binding</keyword>
<comment type="similarity">
    <text evidence="1">Belongs to the cytochrome P450 family.</text>
</comment>
<dbReference type="InterPro" id="IPR002397">
    <property type="entry name" value="Cyt_P450_B"/>
</dbReference>
<reference evidence="7" key="1">
    <citation type="journal article" date="2015" name="Nature">
        <title>Complex archaea that bridge the gap between prokaryotes and eukaryotes.</title>
        <authorList>
            <person name="Spang A."/>
            <person name="Saw J.H."/>
            <person name="Jorgensen S.L."/>
            <person name="Zaremba-Niedzwiedzka K."/>
            <person name="Martijn J."/>
            <person name="Lind A.E."/>
            <person name="van Eijk R."/>
            <person name="Schleper C."/>
            <person name="Guy L."/>
            <person name="Ettema T.J."/>
        </authorList>
    </citation>
    <scope>NUCLEOTIDE SEQUENCE</scope>
</reference>
<keyword evidence="6" id="KW-0503">Monooxygenase</keyword>
<keyword evidence="2" id="KW-0349">Heme</keyword>
<evidence type="ECO:0000256" key="4">
    <source>
        <dbReference type="ARBA" id="ARBA00023002"/>
    </source>
</evidence>
<dbReference type="PROSITE" id="PS00086">
    <property type="entry name" value="CYTOCHROME_P450"/>
    <property type="match status" value="1"/>
</dbReference>
<gene>
    <name evidence="7" type="ORF">LCGC14_0033800</name>
</gene>
<dbReference type="PANTHER" id="PTHR46696">
    <property type="entry name" value="P450, PUTATIVE (EUROFUNG)-RELATED"/>
    <property type="match status" value="1"/>
</dbReference>
<evidence type="ECO:0000256" key="5">
    <source>
        <dbReference type="ARBA" id="ARBA00023004"/>
    </source>
</evidence>
<evidence type="ECO:0000256" key="2">
    <source>
        <dbReference type="ARBA" id="ARBA00022617"/>
    </source>
</evidence>
<keyword evidence="4" id="KW-0560">Oxidoreductase</keyword>
<protein>
    <recommendedName>
        <fullName evidence="8">Cytochrome P450</fullName>
    </recommendedName>
</protein>
<dbReference type="GO" id="GO:0004497">
    <property type="term" value="F:monooxygenase activity"/>
    <property type="evidence" value="ECO:0007669"/>
    <property type="project" value="UniProtKB-KW"/>
</dbReference>
<evidence type="ECO:0000256" key="6">
    <source>
        <dbReference type="ARBA" id="ARBA00023033"/>
    </source>
</evidence>
<dbReference type="Gene3D" id="1.10.630.10">
    <property type="entry name" value="Cytochrome P450"/>
    <property type="match status" value="1"/>
</dbReference>
<dbReference type="GO" id="GO:0020037">
    <property type="term" value="F:heme binding"/>
    <property type="evidence" value="ECO:0007669"/>
    <property type="project" value="InterPro"/>
</dbReference>
<dbReference type="InterPro" id="IPR017972">
    <property type="entry name" value="Cyt_P450_CS"/>
</dbReference>
<dbReference type="GO" id="GO:0005506">
    <property type="term" value="F:iron ion binding"/>
    <property type="evidence" value="ECO:0007669"/>
    <property type="project" value="InterPro"/>
</dbReference>
<sequence length="414" mass="46826">MNTDSVTNAIPSNVPAHLVQDFDLWAALTAQGENAYAWAAKLHESMPPIFWVPSLGFLPGTWIPRRSEDLRRILQDPETFSSAGLTPYPMLLGESWRLAPLEVDPPDHAKYRALLNPLFTPKKVNALEEDIRQLATQLIDDIAHKGRCDFNEDFAKPFPTLIFLKLMGWPLEDRPLFQHWTQTLIKSSDPQVVTENAREITGWIRARIAECRANPGDDFTSYLLASQIDGRPLTDDEMLGINFLIFIGGLDTVTSTIGLFFRHLARNPEQQAQLRADPSLISDAVEEMLRSYSIVNMRRTVTRDVQIGEATMKKGDIVLISTELANLDPEVFDQPEKVDFLRSAGHAPHMAFSYGVHRCVGSHLARRELRIALELWLTKVPPFRIATGTTPRFNAFGIFGMEELHLEWDVEESK</sequence>
<dbReference type="InterPro" id="IPR001128">
    <property type="entry name" value="Cyt_P450"/>
</dbReference>
<dbReference type="GO" id="GO:0016705">
    <property type="term" value="F:oxidoreductase activity, acting on paired donors, with incorporation or reduction of molecular oxygen"/>
    <property type="evidence" value="ECO:0007669"/>
    <property type="project" value="InterPro"/>
</dbReference>
<dbReference type="PRINTS" id="PR00385">
    <property type="entry name" value="P450"/>
</dbReference>
<dbReference type="PRINTS" id="PR00359">
    <property type="entry name" value="BP450"/>
</dbReference>
<proteinExistence type="inferred from homology"/>
<evidence type="ECO:0000256" key="1">
    <source>
        <dbReference type="ARBA" id="ARBA00010617"/>
    </source>
</evidence>
<comment type="caution">
    <text evidence="7">The sequence shown here is derived from an EMBL/GenBank/DDBJ whole genome shotgun (WGS) entry which is preliminary data.</text>
</comment>
<dbReference type="SUPFAM" id="SSF48264">
    <property type="entry name" value="Cytochrome P450"/>
    <property type="match status" value="1"/>
</dbReference>
<keyword evidence="5" id="KW-0408">Iron</keyword>
<dbReference type="FunFam" id="1.10.630.10:FF:000018">
    <property type="entry name" value="Cytochrome P450 monooxygenase"/>
    <property type="match status" value="1"/>
</dbReference>
<dbReference type="AlphaFoldDB" id="A0A0F9WBY6"/>
<name>A0A0F9WBY6_9ZZZZ</name>
<evidence type="ECO:0000256" key="3">
    <source>
        <dbReference type="ARBA" id="ARBA00022723"/>
    </source>
</evidence>
<dbReference type="Pfam" id="PF00067">
    <property type="entry name" value="p450"/>
    <property type="match status" value="1"/>
</dbReference>
<accession>A0A0F9WBY6</accession>
<dbReference type="CDD" id="cd11035">
    <property type="entry name" value="P450cam-like"/>
    <property type="match status" value="1"/>
</dbReference>